<dbReference type="PANTHER" id="PTHR31057">
    <property type="entry name" value="E3 UFM1-PROTEIN LIGASE 1"/>
    <property type="match status" value="1"/>
</dbReference>
<dbReference type="GeneID" id="75913245"/>
<feature type="compositionally biased region" description="Acidic residues" evidence="1">
    <location>
        <begin position="389"/>
        <end position="402"/>
    </location>
</feature>
<reference evidence="3" key="1">
    <citation type="submission" date="2021-06" db="EMBL/GenBank/DDBJ databases">
        <authorList>
            <consortium name="DOE Joint Genome Institute"/>
            <person name="Mondo S.J."/>
            <person name="Amses K.R."/>
            <person name="Simmons D.R."/>
            <person name="Longcore J.E."/>
            <person name="Seto K."/>
            <person name="Alves G.H."/>
            <person name="Bonds A.E."/>
            <person name="Quandt C.A."/>
            <person name="Davis W.J."/>
            <person name="Chang Y."/>
            <person name="Letcher P.M."/>
            <person name="Powell M.J."/>
            <person name="Kuo A."/>
            <person name="Labutti K."/>
            <person name="Pangilinan J."/>
            <person name="Andreopoulos W."/>
            <person name="Tritt A."/>
            <person name="Riley R."/>
            <person name="Hundley H."/>
            <person name="Johnson J."/>
            <person name="Lipzen A."/>
            <person name="Barry K."/>
            <person name="Berbee M.L."/>
            <person name="Buchler N.E."/>
            <person name="Grigoriev I.V."/>
            <person name="Spatafora J.W."/>
            <person name="Stajich J.E."/>
            <person name="James T.Y."/>
        </authorList>
    </citation>
    <scope>NUCLEOTIDE SEQUENCE</scope>
    <source>
        <strain evidence="3">AG</strain>
    </source>
</reference>
<keyword evidence="4" id="KW-1185">Reference proteome</keyword>
<evidence type="ECO:0000256" key="1">
    <source>
        <dbReference type="SAM" id="MobiDB-lite"/>
    </source>
</evidence>
<dbReference type="GO" id="GO:0005789">
    <property type="term" value="C:endoplasmic reticulum membrane"/>
    <property type="evidence" value="ECO:0007669"/>
    <property type="project" value="TreeGrafter"/>
</dbReference>
<dbReference type="RefSeq" id="XP_051446036.1">
    <property type="nucleotide sequence ID" value="XM_051587900.1"/>
</dbReference>
<evidence type="ECO:0000313" key="4">
    <source>
        <dbReference type="Proteomes" id="UP001206595"/>
    </source>
</evidence>
<dbReference type="Proteomes" id="UP001206595">
    <property type="component" value="Unassembled WGS sequence"/>
</dbReference>
<evidence type="ECO:0000313" key="3">
    <source>
        <dbReference type="EMBL" id="KAI8581032.1"/>
    </source>
</evidence>
<accession>A0AAD5ECS3</accession>
<dbReference type="GO" id="GO:1990592">
    <property type="term" value="P:protein K69-linked ufmylation"/>
    <property type="evidence" value="ECO:0007669"/>
    <property type="project" value="TreeGrafter"/>
</dbReference>
<comment type="caution">
    <text evidence="3">The sequence shown here is derived from an EMBL/GenBank/DDBJ whole genome shotgun (WGS) entry which is preliminary data.</text>
</comment>
<reference evidence="3" key="2">
    <citation type="journal article" date="2022" name="Proc. Natl. Acad. Sci. U.S.A.">
        <title>Diploid-dominant life cycles characterize the early evolution of Fungi.</title>
        <authorList>
            <person name="Amses K.R."/>
            <person name="Simmons D.R."/>
            <person name="Longcore J.E."/>
            <person name="Mondo S.J."/>
            <person name="Seto K."/>
            <person name="Jeronimo G.H."/>
            <person name="Bonds A.E."/>
            <person name="Quandt C.A."/>
            <person name="Davis W.J."/>
            <person name="Chang Y."/>
            <person name="Federici B.A."/>
            <person name="Kuo A."/>
            <person name="LaButti K."/>
            <person name="Pangilinan J."/>
            <person name="Andreopoulos W."/>
            <person name="Tritt A."/>
            <person name="Riley R."/>
            <person name="Hundley H."/>
            <person name="Johnson J."/>
            <person name="Lipzen A."/>
            <person name="Barry K."/>
            <person name="Lang B.F."/>
            <person name="Cuomo C.A."/>
            <person name="Buchler N.E."/>
            <person name="Grigoriev I.V."/>
            <person name="Spatafora J.W."/>
            <person name="Stajich J.E."/>
            <person name="James T.Y."/>
        </authorList>
    </citation>
    <scope>NUCLEOTIDE SEQUENCE</scope>
    <source>
        <strain evidence="3">AG</strain>
    </source>
</reference>
<gene>
    <name evidence="3" type="ORF">K450DRAFT_234313</name>
</gene>
<proteinExistence type="predicted"/>
<dbReference type="InterPro" id="IPR018611">
    <property type="entry name" value="Ufl1"/>
</dbReference>
<dbReference type="Pfam" id="PF09743">
    <property type="entry name" value="E3_UFM1_ligase"/>
    <property type="match status" value="1"/>
</dbReference>
<evidence type="ECO:0000259" key="2">
    <source>
        <dbReference type="Pfam" id="PF09743"/>
    </source>
</evidence>
<name>A0AAD5ECS3_UMBRA</name>
<organism evidence="3 4">
    <name type="scientific">Umbelopsis ramanniana AG</name>
    <dbReference type="NCBI Taxonomy" id="1314678"/>
    <lineage>
        <taxon>Eukaryota</taxon>
        <taxon>Fungi</taxon>
        <taxon>Fungi incertae sedis</taxon>
        <taxon>Mucoromycota</taxon>
        <taxon>Mucoromycotina</taxon>
        <taxon>Umbelopsidomycetes</taxon>
        <taxon>Umbelopsidales</taxon>
        <taxon>Umbelopsidaceae</taxon>
        <taxon>Umbelopsis</taxon>
    </lineage>
</organism>
<dbReference type="EMBL" id="MU620908">
    <property type="protein sequence ID" value="KAI8581032.1"/>
    <property type="molecule type" value="Genomic_DNA"/>
</dbReference>
<feature type="region of interest" description="Disordered" evidence="1">
    <location>
        <begin position="368"/>
        <end position="402"/>
    </location>
</feature>
<sequence>MNMALPHNLISRLFISGIQNGKLPQVYPTSAGDAYLTKDHIALVIASTLCEKQGQTSTFELCSILNIDRELLDSVLTEYEQERAWTVTNDTILTKARQNSILEDMDKDITEHGCVSIIVKAQALGIPYQFLQKLADSGIADGRIHVHDTFSSSGLLLSENYVEDNERRLKDILAKVTEPLSMQKVQKESDIPAAVFYDLFEHILKGEETNGFVRGRRENALFVPNVYRDGQALMIREFVESNDCIDYQRLNSYHLYNVTPKDFLVNHFPDIQLLDTCAVTSNIKLIIKAEIDEALGSDHWINVANLVSPILAPSDISMLIANITDEKNDPRLVRLGQTYVTTTEWVNKSYESLRSVLERKALGVRKTKADENGIQKRQKAKRGRQLSQEQDELAEDEVSSTL</sequence>
<dbReference type="GO" id="GO:0032434">
    <property type="term" value="P:regulation of proteasomal ubiquitin-dependent protein catabolic process"/>
    <property type="evidence" value="ECO:0007669"/>
    <property type="project" value="TreeGrafter"/>
</dbReference>
<dbReference type="PANTHER" id="PTHR31057:SF0">
    <property type="entry name" value="E3 UFM1-PROTEIN LIGASE 1"/>
    <property type="match status" value="1"/>
</dbReference>
<dbReference type="GO" id="GO:0034976">
    <property type="term" value="P:response to endoplasmic reticulum stress"/>
    <property type="evidence" value="ECO:0007669"/>
    <property type="project" value="TreeGrafter"/>
</dbReference>
<dbReference type="InterPro" id="IPR056579">
    <property type="entry name" value="Ufl1_N"/>
</dbReference>
<dbReference type="AlphaFoldDB" id="A0AAD5ECS3"/>
<dbReference type="GO" id="GO:0061666">
    <property type="term" value="F:UFM1 ligase activity"/>
    <property type="evidence" value="ECO:0007669"/>
    <property type="project" value="InterPro"/>
</dbReference>
<protein>
    <recommendedName>
        <fullName evidence="2">E3 UFM1-protein ligase 1-like N-terminal domain-containing protein</fullName>
    </recommendedName>
</protein>
<feature type="domain" description="E3 UFM1-protein ligase 1-like N-terminal" evidence="2">
    <location>
        <begin position="18"/>
        <end position="255"/>
    </location>
</feature>